<dbReference type="Proteomes" id="UP001589733">
    <property type="component" value="Unassembled WGS sequence"/>
</dbReference>
<comment type="caution">
    <text evidence="2">The sequence shown here is derived from an EMBL/GenBank/DDBJ whole genome shotgun (WGS) entry which is preliminary data.</text>
</comment>
<dbReference type="Pfam" id="PF14096">
    <property type="entry name" value="DUF4274"/>
    <property type="match status" value="1"/>
</dbReference>
<sequence>MELYAELMSEYLKTAPDQAWLYAACDSNYDGNGQLIRWMIDQPECPQAAALAVFWYSGAGYYGQFQSRDDVPSHGKDTYEFLHTLQGRLLAGFYRTTEMGFNPRNDPTPIGSLTKPGLDWTAEYGGAANVPEALKQAVPGSSLGVLEMPEGWVEGMPPEIYDRVEASYDEEDEGEE</sequence>
<keyword evidence="3" id="KW-1185">Reference proteome</keyword>
<dbReference type="InterPro" id="IPR025369">
    <property type="entry name" value="DUF4274"/>
</dbReference>
<reference evidence="2 3" key="1">
    <citation type="submission" date="2024-09" db="EMBL/GenBank/DDBJ databases">
        <authorList>
            <person name="Sun Q."/>
            <person name="Mori K."/>
        </authorList>
    </citation>
    <scope>NUCLEOTIDE SEQUENCE [LARGE SCALE GENOMIC DNA]</scope>
    <source>
        <strain evidence="2 3">JCM 13503</strain>
    </source>
</reference>
<evidence type="ECO:0000313" key="2">
    <source>
        <dbReference type="EMBL" id="MFB9993133.1"/>
    </source>
</evidence>
<accession>A0ABV6B058</accession>
<gene>
    <name evidence="2" type="ORF">ACFFLM_14265</name>
</gene>
<evidence type="ECO:0000259" key="1">
    <source>
        <dbReference type="Pfam" id="PF14096"/>
    </source>
</evidence>
<dbReference type="RefSeq" id="WP_380011356.1">
    <property type="nucleotide sequence ID" value="NZ_JBHLYR010000045.1"/>
</dbReference>
<name>A0ABV6B058_9DEIO</name>
<evidence type="ECO:0000313" key="3">
    <source>
        <dbReference type="Proteomes" id="UP001589733"/>
    </source>
</evidence>
<organism evidence="2 3">
    <name type="scientific">Deinococcus oregonensis</name>
    <dbReference type="NCBI Taxonomy" id="1805970"/>
    <lineage>
        <taxon>Bacteria</taxon>
        <taxon>Thermotogati</taxon>
        <taxon>Deinococcota</taxon>
        <taxon>Deinococci</taxon>
        <taxon>Deinococcales</taxon>
        <taxon>Deinococcaceae</taxon>
        <taxon>Deinococcus</taxon>
    </lineage>
</organism>
<protein>
    <submittedName>
        <fullName evidence="2">DUF4274 domain-containing protein</fullName>
    </submittedName>
</protein>
<dbReference type="EMBL" id="JBHLYR010000045">
    <property type="protein sequence ID" value="MFB9993133.1"/>
    <property type="molecule type" value="Genomic_DNA"/>
</dbReference>
<proteinExistence type="predicted"/>
<feature type="domain" description="DUF4274" evidence="1">
    <location>
        <begin position="17"/>
        <end position="89"/>
    </location>
</feature>